<dbReference type="InterPro" id="IPR029039">
    <property type="entry name" value="Flavoprotein-like_sf"/>
</dbReference>
<name>A0A328B703_9CAUL</name>
<keyword evidence="5" id="KW-1185">Reference proteome</keyword>
<dbReference type="Pfam" id="PF02525">
    <property type="entry name" value="Flavodoxin_2"/>
    <property type="match status" value="1"/>
</dbReference>
<evidence type="ECO:0000256" key="1">
    <source>
        <dbReference type="ARBA" id="ARBA00006252"/>
    </source>
</evidence>
<dbReference type="GO" id="GO:0003955">
    <property type="term" value="F:NAD(P)H dehydrogenase (quinone) activity"/>
    <property type="evidence" value="ECO:0007669"/>
    <property type="project" value="TreeGrafter"/>
</dbReference>
<evidence type="ECO:0000313" key="5">
    <source>
        <dbReference type="Proteomes" id="UP000249524"/>
    </source>
</evidence>
<evidence type="ECO:0000256" key="2">
    <source>
        <dbReference type="ARBA" id="ARBA00023002"/>
    </source>
</evidence>
<dbReference type="SUPFAM" id="SSF52218">
    <property type="entry name" value="Flavoproteins"/>
    <property type="match status" value="1"/>
</dbReference>
<feature type="domain" description="Flavodoxin-like fold" evidence="3">
    <location>
        <begin position="1"/>
        <end position="188"/>
    </location>
</feature>
<comment type="similarity">
    <text evidence="1">Belongs to the NAD(P)H dehydrogenase (quinone) family.</text>
</comment>
<dbReference type="PANTHER" id="PTHR10204:SF34">
    <property type="entry name" value="NAD(P)H DEHYDROGENASE [QUINONE] 1 ISOFORM 1"/>
    <property type="match status" value="1"/>
</dbReference>
<dbReference type="InterPro" id="IPR003680">
    <property type="entry name" value="Flavodoxin_fold"/>
</dbReference>
<accession>A0A328B703</accession>
<evidence type="ECO:0000313" key="4">
    <source>
        <dbReference type="EMBL" id="RAK62873.1"/>
    </source>
</evidence>
<organism evidence="4 5">
    <name type="scientific">Phenylobacterium kunshanense</name>
    <dbReference type="NCBI Taxonomy" id="1445034"/>
    <lineage>
        <taxon>Bacteria</taxon>
        <taxon>Pseudomonadati</taxon>
        <taxon>Pseudomonadota</taxon>
        <taxon>Alphaproteobacteria</taxon>
        <taxon>Caulobacterales</taxon>
        <taxon>Caulobacteraceae</taxon>
        <taxon>Phenylobacterium</taxon>
    </lineage>
</organism>
<protein>
    <submittedName>
        <fullName evidence="4">Flavodoxin family protein</fullName>
    </submittedName>
</protein>
<reference evidence="4 5" key="1">
    <citation type="submission" date="2018-05" db="EMBL/GenBank/DDBJ databases">
        <authorList>
            <person name="Lanie J.A."/>
            <person name="Ng W.-L."/>
            <person name="Kazmierczak K.M."/>
            <person name="Andrzejewski T.M."/>
            <person name="Davidsen T.M."/>
            <person name="Wayne K.J."/>
            <person name="Tettelin H."/>
            <person name="Glass J.I."/>
            <person name="Rusch D."/>
            <person name="Podicherti R."/>
            <person name="Tsui H.-C.T."/>
            <person name="Winkler M.E."/>
        </authorList>
    </citation>
    <scope>NUCLEOTIDE SEQUENCE [LARGE SCALE GENOMIC DNA]</scope>
    <source>
        <strain evidence="4 5">BUT-10</strain>
    </source>
</reference>
<dbReference type="AlphaFoldDB" id="A0A328B703"/>
<dbReference type="Proteomes" id="UP000249524">
    <property type="component" value="Unassembled WGS sequence"/>
</dbReference>
<gene>
    <name evidence="4" type="ORF">DJ019_18295</name>
</gene>
<comment type="caution">
    <text evidence="4">The sequence shown here is derived from an EMBL/GenBank/DDBJ whole genome shotgun (WGS) entry which is preliminary data.</text>
</comment>
<dbReference type="GO" id="GO:0005829">
    <property type="term" value="C:cytosol"/>
    <property type="evidence" value="ECO:0007669"/>
    <property type="project" value="TreeGrafter"/>
</dbReference>
<proteinExistence type="inferred from homology"/>
<keyword evidence="2" id="KW-0560">Oxidoreductase</keyword>
<evidence type="ECO:0000259" key="3">
    <source>
        <dbReference type="Pfam" id="PF02525"/>
    </source>
</evidence>
<dbReference type="InterPro" id="IPR051545">
    <property type="entry name" value="NAD(P)H_dehydrogenase_qn"/>
</dbReference>
<dbReference type="EMBL" id="QFYS01000010">
    <property type="protein sequence ID" value="RAK62873.1"/>
    <property type="molecule type" value="Genomic_DNA"/>
</dbReference>
<dbReference type="PANTHER" id="PTHR10204">
    <property type="entry name" value="NAD P H OXIDOREDUCTASE-RELATED"/>
    <property type="match status" value="1"/>
</dbReference>
<dbReference type="RefSeq" id="WP_111277882.1">
    <property type="nucleotide sequence ID" value="NZ_QFYS01000010.1"/>
</dbReference>
<dbReference type="Gene3D" id="3.40.50.360">
    <property type="match status" value="1"/>
</dbReference>
<sequence length="194" mass="20579">MKHAVVLAHPAAGSLNAAIARAYAETVQARGHAVVVRDLYALGFDPCLKAEEIPGPGEPRFGPDVVAERAELADAEVFVFVYPIWFNGPPAILKGYVDRVFGMGFGFRPAFGGTEPALSGRRLISFTTSGAPDAWMNQTGALEGLRRLFDAHLAGTTGLTVADHVHFGGMVSGITEEAFEEVIEAVRRKAGEAG</sequence>
<dbReference type="OrthoDB" id="9798454at2"/>